<feature type="domain" description="Myb/SANT-like" evidence="1">
    <location>
        <begin position="1"/>
        <end position="90"/>
    </location>
</feature>
<dbReference type="AlphaFoldDB" id="A0A822XR93"/>
<reference evidence="2 3" key="1">
    <citation type="journal article" date="2020" name="Mol. Biol. Evol.">
        <title>Distinct Expression and Methylation Patterns for Genes with Different Fates following a Single Whole-Genome Duplication in Flowering Plants.</title>
        <authorList>
            <person name="Shi T."/>
            <person name="Rahmani R.S."/>
            <person name="Gugger P.F."/>
            <person name="Wang M."/>
            <person name="Li H."/>
            <person name="Zhang Y."/>
            <person name="Li Z."/>
            <person name="Wang Q."/>
            <person name="Van de Peer Y."/>
            <person name="Marchal K."/>
            <person name="Chen J."/>
        </authorList>
    </citation>
    <scope>NUCLEOTIDE SEQUENCE [LARGE SCALE GENOMIC DNA]</scope>
    <source>
        <tissue evidence="2">Leaf</tissue>
    </source>
</reference>
<dbReference type="EMBL" id="DUZY01000001">
    <property type="protein sequence ID" value="DAD22847.1"/>
    <property type="molecule type" value="Genomic_DNA"/>
</dbReference>
<dbReference type="PANTHER" id="PTHR46929:SF29">
    <property type="entry name" value="MYB_SANT-LIKE DOMAIN-CONTAINING PROTEIN"/>
    <property type="match status" value="1"/>
</dbReference>
<proteinExistence type="predicted"/>
<gene>
    <name evidence="2" type="ORF">HUJ06_024310</name>
</gene>
<comment type="caution">
    <text evidence="2">The sequence shown here is derived from an EMBL/GenBank/DDBJ whole genome shotgun (WGS) entry which is preliminary data.</text>
</comment>
<dbReference type="Pfam" id="PF12776">
    <property type="entry name" value="Myb_DNA-bind_3"/>
    <property type="match status" value="1"/>
</dbReference>
<evidence type="ECO:0000259" key="1">
    <source>
        <dbReference type="Pfam" id="PF12776"/>
    </source>
</evidence>
<accession>A0A822XR93</accession>
<dbReference type="Proteomes" id="UP000607653">
    <property type="component" value="Unassembled WGS sequence"/>
</dbReference>
<name>A0A822XR93_NELNU</name>
<sequence length="119" mass="13775">MDKALIELLANQVALGNKIDKGFRTSAYTYACKEMIDRFGVELKTLHIKSRMRTLKPIYAEAKKLLGTSGFGWNEAKNQIQADPKVWKEYLQVNIYLCKSSFIKKKWFVKHVLIMNCTL</sequence>
<evidence type="ECO:0000313" key="3">
    <source>
        <dbReference type="Proteomes" id="UP000607653"/>
    </source>
</evidence>
<evidence type="ECO:0000313" key="2">
    <source>
        <dbReference type="EMBL" id="DAD22847.1"/>
    </source>
</evidence>
<organism evidence="2 3">
    <name type="scientific">Nelumbo nucifera</name>
    <name type="common">Sacred lotus</name>
    <dbReference type="NCBI Taxonomy" id="4432"/>
    <lineage>
        <taxon>Eukaryota</taxon>
        <taxon>Viridiplantae</taxon>
        <taxon>Streptophyta</taxon>
        <taxon>Embryophyta</taxon>
        <taxon>Tracheophyta</taxon>
        <taxon>Spermatophyta</taxon>
        <taxon>Magnoliopsida</taxon>
        <taxon>Proteales</taxon>
        <taxon>Nelumbonaceae</taxon>
        <taxon>Nelumbo</taxon>
    </lineage>
</organism>
<keyword evidence="3" id="KW-1185">Reference proteome</keyword>
<protein>
    <recommendedName>
        <fullName evidence="1">Myb/SANT-like domain-containing protein</fullName>
    </recommendedName>
</protein>
<dbReference type="InterPro" id="IPR024752">
    <property type="entry name" value="Myb/SANT-like_dom"/>
</dbReference>
<dbReference type="PANTHER" id="PTHR46929">
    <property type="entry name" value="EXPRESSED PROTEIN"/>
    <property type="match status" value="1"/>
</dbReference>